<dbReference type="Pfam" id="PF03349">
    <property type="entry name" value="Toluene_X"/>
    <property type="match status" value="1"/>
</dbReference>
<keyword evidence="7" id="KW-0998">Cell outer membrane</keyword>
<keyword evidence="3" id="KW-1134">Transmembrane beta strand</keyword>
<dbReference type="KEGG" id="tav:G4V39_03935"/>
<keyword evidence="4" id="KW-0812">Transmembrane</keyword>
<evidence type="ECO:0000256" key="2">
    <source>
        <dbReference type="ARBA" id="ARBA00008163"/>
    </source>
</evidence>
<dbReference type="SUPFAM" id="SSF56935">
    <property type="entry name" value="Porins"/>
    <property type="match status" value="1"/>
</dbReference>
<keyword evidence="5" id="KW-0732">Signal</keyword>
<comment type="similarity">
    <text evidence="2">Belongs to the OmpP1/FadL family.</text>
</comment>
<gene>
    <name evidence="8" type="ORF">G4V39_03935</name>
</gene>
<keyword evidence="9" id="KW-1185">Reference proteome</keyword>
<reference evidence="8 9" key="1">
    <citation type="submission" date="2020-02" db="EMBL/GenBank/DDBJ databases">
        <title>Genome analysis of Thermosulfuriphilus ammonigenes ST65T, an anaerobic thermophilic chemolithoautotrophic bacterium isolated from a deep-sea hydrothermal vent.</title>
        <authorList>
            <person name="Slobodkina G."/>
            <person name="Allioux M."/>
            <person name="Merkel A."/>
            <person name="Alain K."/>
            <person name="Jebbar M."/>
            <person name="Slobodkin A."/>
        </authorList>
    </citation>
    <scope>NUCLEOTIDE SEQUENCE [LARGE SCALE GENOMIC DNA]</scope>
    <source>
        <strain evidence="8 9">ST65</strain>
    </source>
</reference>
<organism evidence="8 9">
    <name type="scientific">Thermosulfuriphilus ammonigenes</name>
    <dbReference type="NCBI Taxonomy" id="1936021"/>
    <lineage>
        <taxon>Bacteria</taxon>
        <taxon>Pseudomonadati</taxon>
        <taxon>Thermodesulfobacteriota</taxon>
        <taxon>Thermodesulfobacteria</taxon>
        <taxon>Thermodesulfobacteriales</taxon>
        <taxon>Thermodesulfobacteriaceae</taxon>
        <taxon>Thermosulfuriphilus</taxon>
    </lineage>
</organism>
<evidence type="ECO:0000256" key="3">
    <source>
        <dbReference type="ARBA" id="ARBA00022452"/>
    </source>
</evidence>
<comment type="subcellular location">
    <subcellularLocation>
        <location evidence="1">Cell outer membrane</location>
        <topology evidence="1">Multi-pass membrane protein</topology>
    </subcellularLocation>
</comment>
<evidence type="ECO:0000256" key="5">
    <source>
        <dbReference type="ARBA" id="ARBA00022729"/>
    </source>
</evidence>
<dbReference type="Gene3D" id="2.40.160.60">
    <property type="entry name" value="Outer membrane protein transport protein (OMPP1/FadL/TodX)"/>
    <property type="match status" value="1"/>
</dbReference>
<evidence type="ECO:0000256" key="7">
    <source>
        <dbReference type="ARBA" id="ARBA00023237"/>
    </source>
</evidence>
<protein>
    <submittedName>
        <fullName evidence="8">Uncharacterized protein</fullName>
    </submittedName>
</protein>
<dbReference type="GO" id="GO:0015483">
    <property type="term" value="F:long-chain fatty acid transporting porin activity"/>
    <property type="evidence" value="ECO:0007669"/>
    <property type="project" value="TreeGrafter"/>
</dbReference>
<dbReference type="GO" id="GO:0009279">
    <property type="term" value="C:cell outer membrane"/>
    <property type="evidence" value="ECO:0007669"/>
    <property type="project" value="UniProtKB-SubCell"/>
</dbReference>
<evidence type="ECO:0000256" key="6">
    <source>
        <dbReference type="ARBA" id="ARBA00023136"/>
    </source>
</evidence>
<dbReference type="Proteomes" id="UP000502179">
    <property type="component" value="Chromosome"/>
</dbReference>
<sequence>MTLIASLLGLILGLVMTFSSKDVSAAGFVNLLQGAEAVAQANAFVAQADNPSAVFYNPAGLAFLEGPQAYAGLSLVASKVEYQGLNKEETVDRLQAPPFLYLSTPLNSRIAGAVGAYSLYGLATVWDSNWTGRYVTTYSRLRTMVTNPTVAVKLRDNLSFGAGFNIVYADLNLQRRLWFGSLGLADGHQKLTGDDWGYGYNLGLLYHWGAMSLGLSYRSKVHLRFKEAEARFYVPSAVKAYYPDTRATGRLTLPPMLSAGLALKLTSRLRMEFDLSWTGWSTYEEMKIIFSDPLGPPGKSTRVFIQPKDWQDVLAYRLGVRYQADGYTLMAGYCLDQGPAPSKYRDPQLPDSNRRILALGITASPRADFRFSLAYNYIFTRWAPKQNQVLSSLPEPLKANGDYRIRVHLLTVGLHFFF</sequence>
<name>A0A6G7PV61_9BACT</name>
<evidence type="ECO:0000256" key="1">
    <source>
        <dbReference type="ARBA" id="ARBA00004571"/>
    </source>
</evidence>
<dbReference type="AlphaFoldDB" id="A0A6G7PV61"/>
<dbReference type="RefSeq" id="WP_166031697.1">
    <property type="nucleotide sequence ID" value="NZ_CP048877.1"/>
</dbReference>
<proteinExistence type="inferred from homology"/>
<dbReference type="PANTHER" id="PTHR35093">
    <property type="entry name" value="OUTER MEMBRANE PROTEIN NMB0088-RELATED"/>
    <property type="match status" value="1"/>
</dbReference>
<evidence type="ECO:0000256" key="4">
    <source>
        <dbReference type="ARBA" id="ARBA00022692"/>
    </source>
</evidence>
<evidence type="ECO:0000313" key="9">
    <source>
        <dbReference type="Proteomes" id="UP000502179"/>
    </source>
</evidence>
<dbReference type="PANTHER" id="PTHR35093:SF8">
    <property type="entry name" value="OUTER MEMBRANE PROTEIN NMB0088-RELATED"/>
    <property type="match status" value="1"/>
</dbReference>
<evidence type="ECO:0000313" key="8">
    <source>
        <dbReference type="EMBL" id="QIJ71477.1"/>
    </source>
</evidence>
<keyword evidence="6" id="KW-0472">Membrane</keyword>
<dbReference type="EMBL" id="CP048877">
    <property type="protein sequence ID" value="QIJ71477.1"/>
    <property type="molecule type" value="Genomic_DNA"/>
</dbReference>
<dbReference type="InterPro" id="IPR005017">
    <property type="entry name" value="OMPP1/FadL/TodX"/>
</dbReference>
<accession>A0A6G7PV61</accession>